<feature type="compositionally biased region" description="Polar residues" evidence="1">
    <location>
        <begin position="78"/>
        <end position="90"/>
    </location>
</feature>
<comment type="caution">
    <text evidence="2">The sequence shown here is derived from an EMBL/GenBank/DDBJ whole genome shotgun (WGS) entry which is preliminary data.</text>
</comment>
<keyword evidence="3" id="KW-1185">Reference proteome</keyword>
<proteinExistence type="predicted"/>
<feature type="compositionally biased region" description="Basic and acidic residues" evidence="1">
    <location>
        <begin position="91"/>
        <end position="101"/>
    </location>
</feature>
<organism evidence="2 3">
    <name type="scientific">Caerostris extrusa</name>
    <name type="common">Bark spider</name>
    <name type="synonym">Caerostris bankana</name>
    <dbReference type="NCBI Taxonomy" id="172846"/>
    <lineage>
        <taxon>Eukaryota</taxon>
        <taxon>Metazoa</taxon>
        <taxon>Ecdysozoa</taxon>
        <taxon>Arthropoda</taxon>
        <taxon>Chelicerata</taxon>
        <taxon>Arachnida</taxon>
        <taxon>Araneae</taxon>
        <taxon>Araneomorphae</taxon>
        <taxon>Entelegynae</taxon>
        <taxon>Araneoidea</taxon>
        <taxon>Araneidae</taxon>
        <taxon>Caerostris</taxon>
    </lineage>
</organism>
<dbReference type="Proteomes" id="UP001054945">
    <property type="component" value="Unassembled WGS sequence"/>
</dbReference>
<dbReference type="EMBL" id="BPLR01001598">
    <property type="protein sequence ID" value="GIZ03388.1"/>
    <property type="molecule type" value="Genomic_DNA"/>
</dbReference>
<accession>A0AAV4Y7Q1</accession>
<evidence type="ECO:0000313" key="2">
    <source>
        <dbReference type="EMBL" id="GIZ03388.1"/>
    </source>
</evidence>
<protein>
    <submittedName>
        <fullName evidence="2">Uncharacterized protein</fullName>
    </submittedName>
</protein>
<name>A0AAV4Y7Q1_CAEEX</name>
<reference evidence="2 3" key="1">
    <citation type="submission" date="2021-06" db="EMBL/GenBank/DDBJ databases">
        <title>Caerostris extrusa draft genome.</title>
        <authorList>
            <person name="Kono N."/>
            <person name="Arakawa K."/>
        </authorList>
    </citation>
    <scope>NUCLEOTIDE SEQUENCE [LARGE SCALE GENOMIC DNA]</scope>
</reference>
<dbReference type="AlphaFoldDB" id="A0AAV4Y7Q1"/>
<sequence length="134" mass="15402">MVRIHFNRHLHLPKKAIKNNHRLLTKEHPRDINYDKANISFIRRHPCLHRSTIPPFQMTSCHKIFKSKKITLGGIGSHTGTSYSPITSNNRTEKQVGRGGEENSFLTAFEPASTPTLIRRREAQPVEGWHSKKT</sequence>
<evidence type="ECO:0000256" key="1">
    <source>
        <dbReference type="SAM" id="MobiDB-lite"/>
    </source>
</evidence>
<gene>
    <name evidence="2" type="ORF">CEXT_40371</name>
</gene>
<evidence type="ECO:0000313" key="3">
    <source>
        <dbReference type="Proteomes" id="UP001054945"/>
    </source>
</evidence>
<feature type="region of interest" description="Disordered" evidence="1">
    <location>
        <begin position="76"/>
        <end position="134"/>
    </location>
</feature>